<protein>
    <submittedName>
        <fullName evidence="2">VOC family protein</fullName>
    </submittedName>
</protein>
<evidence type="ECO:0000313" key="3">
    <source>
        <dbReference type="Proteomes" id="UP001057877"/>
    </source>
</evidence>
<dbReference type="Gene3D" id="3.10.180.10">
    <property type="entry name" value="2,3-Dihydroxybiphenyl 1,2-Dioxygenase, domain 1"/>
    <property type="match status" value="1"/>
</dbReference>
<dbReference type="InterPro" id="IPR004360">
    <property type="entry name" value="Glyas_Fos-R_dOase_dom"/>
</dbReference>
<evidence type="ECO:0000259" key="1">
    <source>
        <dbReference type="PROSITE" id="PS51819"/>
    </source>
</evidence>
<accession>A0ABY5SDV8</accession>
<dbReference type="PROSITE" id="PS51819">
    <property type="entry name" value="VOC"/>
    <property type="match status" value="1"/>
</dbReference>
<reference evidence="2" key="1">
    <citation type="submission" date="2022-01" db="EMBL/GenBank/DDBJ databases">
        <title>Paenibacillus spongiae sp. nov., isolated from marine sponge.</title>
        <authorList>
            <person name="Li Z."/>
            <person name="Zhang M."/>
        </authorList>
    </citation>
    <scope>NUCLEOTIDE SEQUENCE</scope>
    <source>
        <strain evidence="2">PHS-Z3</strain>
    </source>
</reference>
<dbReference type="PANTHER" id="PTHR39175">
    <property type="entry name" value="FAMILY PROTEIN, PUTATIVE (AFU_ORTHOLOGUE AFUA_3G15060)-RELATED"/>
    <property type="match status" value="1"/>
</dbReference>
<dbReference type="Proteomes" id="UP001057877">
    <property type="component" value="Chromosome"/>
</dbReference>
<dbReference type="EMBL" id="CP091430">
    <property type="protein sequence ID" value="UVI31954.1"/>
    <property type="molecule type" value="Genomic_DNA"/>
</dbReference>
<keyword evidence="3" id="KW-1185">Reference proteome</keyword>
<dbReference type="RefSeq" id="WP_258388014.1">
    <property type="nucleotide sequence ID" value="NZ_CP091430.1"/>
</dbReference>
<dbReference type="InterPro" id="IPR029068">
    <property type="entry name" value="Glyas_Bleomycin-R_OHBP_Dase"/>
</dbReference>
<evidence type="ECO:0000313" key="2">
    <source>
        <dbReference type="EMBL" id="UVI31954.1"/>
    </source>
</evidence>
<organism evidence="2 3">
    <name type="scientific">Paenibacillus spongiae</name>
    <dbReference type="NCBI Taxonomy" id="2909671"/>
    <lineage>
        <taxon>Bacteria</taxon>
        <taxon>Bacillati</taxon>
        <taxon>Bacillota</taxon>
        <taxon>Bacilli</taxon>
        <taxon>Bacillales</taxon>
        <taxon>Paenibacillaceae</taxon>
        <taxon>Paenibacillus</taxon>
    </lineage>
</organism>
<gene>
    <name evidence="2" type="ORF">L1F29_09105</name>
</gene>
<feature type="domain" description="VOC" evidence="1">
    <location>
        <begin position="7"/>
        <end position="121"/>
    </location>
</feature>
<dbReference type="InterPro" id="IPR037523">
    <property type="entry name" value="VOC_core"/>
</dbReference>
<dbReference type="Pfam" id="PF00903">
    <property type="entry name" value="Glyoxalase"/>
    <property type="match status" value="1"/>
</dbReference>
<sequence length="122" mass="14175">MKHQYHGLDHVQLAAPAQSESQARTFYTGILNMPEIEKPEKLKSRGGVWFQCGNHQVHIGIQNNFTAARKAHPAFRVEGLSELRTLLIQRGIEVRDDKEREGIERFFIDDPFGNRLEFIEWM</sequence>
<name>A0ABY5SDV8_9BACL</name>
<proteinExistence type="predicted"/>
<dbReference type="PANTHER" id="PTHR39175:SF1">
    <property type="entry name" value="FAMILY PROTEIN, PUTATIVE (AFU_ORTHOLOGUE AFUA_3G15060)-RELATED"/>
    <property type="match status" value="1"/>
</dbReference>
<dbReference type="SUPFAM" id="SSF54593">
    <property type="entry name" value="Glyoxalase/Bleomycin resistance protein/Dihydroxybiphenyl dioxygenase"/>
    <property type="match status" value="1"/>
</dbReference>